<reference evidence="2" key="1">
    <citation type="submission" date="2018-05" db="EMBL/GenBank/DDBJ databases">
        <authorList>
            <person name="Lanie J.A."/>
            <person name="Ng W.-L."/>
            <person name="Kazmierczak K.M."/>
            <person name="Andrzejewski T.M."/>
            <person name="Davidsen T.M."/>
            <person name="Wayne K.J."/>
            <person name="Tettelin H."/>
            <person name="Glass J.I."/>
            <person name="Rusch D."/>
            <person name="Podicherti R."/>
            <person name="Tsui H.-C.T."/>
            <person name="Winkler M.E."/>
        </authorList>
    </citation>
    <scope>NUCLEOTIDE SEQUENCE</scope>
</reference>
<evidence type="ECO:0000256" key="1">
    <source>
        <dbReference type="SAM" id="Phobius"/>
    </source>
</evidence>
<sequence>MGTGKTVLVTILVIAGLLLLGLSWGASFADDYLEERIAEDCDDEAGTIGELIGADEGQCQDARDLQDQVASVGQMLGYLGAACLLTSAAMAAIRKRQ</sequence>
<dbReference type="EMBL" id="UINC01006708">
    <property type="protein sequence ID" value="SVA29163.1"/>
    <property type="molecule type" value="Genomic_DNA"/>
</dbReference>
<keyword evidence="1" id="KW-1133">Transmembrane helix</keyword>
<keyword evidence="1" id="KW-0812">Transmembrane</keyword>
<dbReference type="AlphaFoldDB" id="A0A381UQR3"/>
<keyword evidence="1" id="KW-0472">Membrane</keyword>
<gene>
    <name evidence="2" type="ORF">METZ01_LOCUS82017</name>
</gene>
<protein>
    <recommendedName>
        <fullName evidence="3">PDGLE domain-containing protein</fullName>
    </recommendedName>
</protein>
<accession>A0A381UQR3</accession>
<evidence type="ECO:0000313" key="2">
    <source>
        <dbReference type="EMBL" id="SVA29163.1"/>
    </source>
</evidence>
<organism evidence="2">
    <name type="scientific">marine metagenome</name>
    <dbReference type="NCBI Taxonomy" id="408172"/>
    <lineage>
        <taxon>unclassified sequences</taxon>
        <taxon>metagenomes</taxon>
        <taxon>ecological metagenomes</taxon>
    </lineage>
</organism>
<evidence type="ECO:0008006" key="3">
    <source>
        <dbReference type="Google" id="ProtNLM"/>
    </source>
</evidence>
<proteinExistence type="predicted"/>
<name>A0A381UQR3_9ZZZZ</name>
<feature type="transmembrane region" description="Helical" evidence="1">
    <location>
        <begin position="75"/>
        <end position="93"/>
    </location>
</feature>